<evidence type="ECO:0000256" key="5">
    <source>
        <dbReference type="SAM" id="MobiDB-lite"/>
    </source>
</evidence>
<evidence type="ECO:0000256" key="6">
    <source>
        <dbReference type="SAM" id="Phobius"/>
    </source>
</evidence>
<dbReference type="InterPro" id="IPR050582">
    <property type="entry name" value="HAD-like_SerB"/>
</dbReference>
<dbReference type="Gene3D" id="1.20.1440.100">
    <property type="entry name" value="SG protein - dephosphorylation function"/>
    <property type="match status" value="1"/>
</dbReference>
<dbReference type="EMBL" id="AP025017">
    <property type="protein sequence ID" value="BDA64507.1"/>
    <property type="molecule type" value="Genomic_DNA"/>
</dbReference>
<proteinExistence type="inferred from homology"/>
<dbReference type="InterPro" id="IPR023214">
    <property type="entry name" value="HAD_sf"/>
</dbReference>
<evidence type="ECO:0008006" key="9">
    <source>
        <dbReference type="Google" id="ProtNLM"/>
    </source>
</evidence>
<accession>A0ABM7UB11</accession>
<evidence type="ECO:0000256" key="2">
    <source>
        <dbReference type="ARBA" id="ARBA00022723"/>
    </source>
</evidence>
<dbReference type="Gene3D" id="3.40.50.1000">
    <property type="entry name" value="HAD superfamily/HAD-like"/>
    <property type="match status" value="1"/>
</dbReference>
<dbReference type="CDD" id="cd02612">
    <property type="entry name" value="HAD_PGPPase"/>
    <property type="match status" value="1"/>
</dbReference>
<keyword evidence="6" id="KW-0812">Transmembrane</keyword>
<dbReference type="NCBIfam" id="TIGR01488">
    <property type="entry name" value="HAD-SF-IB"/>
    <property type="match status" value="1"/>
</dbReference>
<organism evidence="7 8">
    <name type="scientific">Actinomyces capricornis</name>
    <dbReference type="NCBI Taxonomy" id="2755559"/>
    <lineage>
        <taxon>Bacteria</taxon>
        <taxon>Bacillati</taxon>
        <taxon>Actinomycetota</taxon>
        <taxon>Actinomycetes</taxon>
        <taxon>Actinomycetales</taxon>
        <taxon>Actinomycetaceae</taxon>
        <taxon>Actinomyces</taxon>
    </lineage>
</organism>
<keyword evidence="6" id="KW-1133">Transmembrane helix</keyword>
<evidence type="ECO:0000313" key="7">
    <source>
        <dbReference type="EMBL" id="BDA64507.1"/>
    </source>
</evidence>
<keyword evidence="6" id="KW-0472">Membrane</keyword>
<dbReference type="SUPFAM" id="SSF56784">
    <property type="entry name" value="HAD-like"/>
    <property type="match status" value="1"/>
</dbReference>
<name>A0ABM7UB11_9ACTO</name>
<keyword evidence="2" id="KW-0479">Metal-binding</keyword>
<gene>
    <name evidence="7" type="ORF">MANAM107_13410</name>
</gene>
<dbReference type="RefSeq" id="WP_223906518.1">
    <property type="nucleotide sequence ID" value="NZ_AP025017.1"/>
</dbReference>
<evidence type="ECO:0000256" key="1">
    <source>
        <dbReference type="ARBA" id="ARBA00009184"/>
    </source>
</evidence>
<keyword evidence="4" id="KW-0460">Magnesium</keyword>
<feature type="transmembrane region" description="Helical" evidence="6">
    <location>
        <begin position="279"/>
        <end position="300"/>
    </location>
</feature>
<dbReference type="NCBIfam" id="TIGR01490">
    <property type="entry name" value="HAD-SF-IB-hyp1"/>
    <property type="match status" value="1"/>
</dbReference>
<evidence type="ECO:0000256" key="4">
    <source>
        <dbReference type="ARBA" id="ARBA00022842"/>
    </source>
</evidence>
<dbReference type="InterPro" id="IPR006385">
    <property type="entry name" value="HAD_hydro_SerB1"/>
</dbReference>
<reference evidence="7 8" key="1">
    <citation type="submission" date="2021-08" db="EMBL/GenBank/DDBJ databases">
        <title>Whole genome sequence of novel Actinomyces species strain MAS-1.</title>
        <authorList>
            <person name="Saito M."/>
            <person name="Kuwahara N."/>
            <person name="Takizawa T."/>
            <person name="Gotouda H."/>
            <person name="Ochiai T."/>
        </authorList>
    </citation>
    <scope>NUCLEOTIDE SEQUENCE [LARGE SCALE GENOMIC DNA]</scope>
    <source>
        <strain evidence="7 8">MAS-1</strain>
    </source>
</reference>
<keyword evidence="8" id="KW-1185">Reference proteome</keyword>
<dbReference type="Proteomes" id="UP000824496">
    <property type="component" value="Chromosome"/>
</dbReference>
<sequence length="322" mass="33747">MSPAAPASPASPAPPGSPSPGGAPAPRRAAAPQATPGSTAPAAAPHRTAAYFDLDKTILATSAALALGEPMRRSGLISRTAVARGVVVQLPYLLVGVDTPQATRIMERLARMLSGISRSELRQVVDGALGSAIEPACYAEALHLIAAHQQAGHDVVVVSASTSEIVEPVARMVGARRAVATRLEVDPQGRFTGRIERSLLHEQKVVALQEDAAAHGIDLERSWAYSDSVSDEPMLRAVGHPVAVNPDRDLRRLAAREGWPVRDFARPVRLRSWSPPPPAAGALMAGLLLAVAATTGWAVARIPPRRAAGVPLGPRLARRLGR</sequence>
<evidence type="ECO:0000313" key="8">
    <source>
        <dbReference type="Proteomes" id="UP000824496"/>
    </source>
</evidence>
<protein>
    <recommendedName>
        <fullName evidence="9">HAD-IB family hydrolase</fullName>
    </recommendedName>
</protein>
<comment type="similarity">
    <text evidence="1">Belongs to the HAD-like hydrolase superfamily. SerB family.</text>
</comment>
<feature type="compositionally biased region" description="Pro residues" evidence="5">
    <location>
        <begin position="9"/>
        <end position="23"/>
    </location>
</feature>
<feature type="compositionally biased region" description="Low complexity" evidence="5">
    <location>
        <begin position="24"/>
        <end position="43"/>
    </location>
</feature>
<dbReference type="InterPro" id="IPR036412">
    <property type="entry name" value="HAD-like_sf"/>
</dbReference>
<keyword evidence="3" id="KW-0378">Hydrolase</keyword>
<evidence type="ECO:0000256" key="3">
    <source>
        <dbReference type="ARBA" id="ARBA00022801"/>
    </source>
</evidence>
<dbReference type="PANTHER" id="PTHR43344">
    <property type="entry name" value="PHOSPHOSERINE PHOSPHATASE"/>
    <property type="match status" value="1"/>
</dbReference>
<dbReference type="Pfam" id="PF12710">
    <property type="entry name" value="HAD"/>
    <property type="match status" value="1"/>
</dbReference>
<dbReference type="PANTHER" id="PTHR43344:SF13">
    <property type="entry name" value="PHOSPHATASE RV3661-RELATED"/>
    <property type="match status" value="1"/>
</dbReference>
<feature type="region of interest" description="Disordered" evidence="5">
    <location>
        <begin position="1"/>
        <end position="43"/>
    </location>
</feature>